<organism evidence="1">
    <name type="scientific">Salvia splendens</name>
    <name type="common">Scarlet sage</name>
    <dbReference type="NCBI Taxonomy" id="180675"/>
    <lineage>
        <taxon>Eukaryota</taxon>
        <taxon>Viridiplantae</taxon>
        <taxon>Streptophyta</taxon>
        <taxon>Embryophyta</taxon>
        <taxon>Tracheophyta</taxon>
        <taxon>Spermatophyta</taxon>
        <taxon>Magnoliopsida</taxon>
        <taxon>eudicotyledons</taxon>
        <taxon>Gunneridae</taxon>
        <taxon>Pentapetalae</taxon>
        <taxon>asterids</taxon>
        <taxon>lamiids</taxon>
        <taxon>Lamiales</taxon>
        <taxon>Lamiaceae</taxon>
        <taxon>Nepetoideae</taxon>
        <taxon>Mentheae</taxon>
        <taxon>Salviinae</taxon>
        <taxon>Salvia</taxon>
        <taxon>Salvia subgen. Calosphace</taxon>
        <taxon>core Calosphace</taxon>
    </lineage>
</organism>
<keyword evidence="2" id="KW-1185">Reference proteome</keyword>
<name>A0A8X8VYG9_SALSN</name>
<evidence type="ECO:0000313" key="2">
    <source>
        <dbReference type="Proteomes" id="UP000298416"/>
    </source>
</evidence>
<dbReference type="Proteomes" id="UP000298416">
    <property type="component" value="Unassembled WGS sequence"/>
</dbReference>
<reference evidence="1" key="2">
    <citation type="submission" date="2020-08" db="EMBL/GenBank/DDBJ databases">
        <title>Plant Genome Project.</title>
        <authorList>
            <person name="Zhang R.-G."/>
        </authorList>
    </citation>
    <scope>NUCLEOTIDE SEQUENCE</scope>
    <source>
        <strain evidence="1">Huo1</strain>
        <tissue evidence="1">Leaf</tissue>
    </source>
</reference>
<sequence>MNLHWILHTSIKLFGRTVVVRDTPKQSIEVAENSRLNEESERHSDNIVKGFASNNFDSEVGFGFVSGTPRGNVYCHVENMPALPWYTHPNLRGKEHAYDMLIALASFVYNLASFNSCSYSNLNVETPMLSRTGPDQSDCLLELCFRFYCYHFL</sequence>
<protein>
    <submittedName>
        <fullName evidence="1">Uncharacterized protein</fullName>
    </submittedName>
</protein>
<evidence type="ECO:0000313" key="1">
    <source>
        <dbReference type="EMBL" id="KAG6384712.1"/>
    </source>
</evidence>
<proteinExistence type="predicted"/>
<gene>
    <name evidence="1" type="ORF">SASPL_153529</name>
</gene>
<dbReference type="EMBL" id="PNBA02000022">
    <property type="protein sequence ID" value="KAG6384712.1"/>
    <property type="molecule type" value="Genomic_DNA"/>
</dbReference>
<comment type="caution">
    <text evidence="1">The sequence shown here is derived from an EMBL/GenBank/DDBJ whole genome shotgun (WGS) entry which is preliminary data.</text>
</comment>
<dbReference type="AlphaFoldDB" id="A0A8X8VYG9"/>
<reference evidence="1" key="1">
    <citation type="submission" date="2018-01" db="EMBL/GenBank/DDBJ databases">
        <authorList>
            <person name="Mao J.F."/>
        </authorList>
    </citation>
    <scope>NUCLEOTIDE SEQUENCE</scope>
    <source>
        <strain evidence="1">Huo1</strain>
        <tissue evidence="1">Leaf</tissue>
    </source>
</reference>
<accession>A0A8X8VYG9</accession>